<protein>
    <submittedName>
        <fullName evidence="3">Secreted protein</fullName>
    </submittedName>
</protein>
<evidence type="ECO:0000313" key="2">
    <source>
        <dbReference type="Proteomes" id="UP000046393"/>
    </source>
</evidence>
<keyword evidence="2" id="KW-1185">Reference proteome</keyword>
<keyword evidence="1" id="KW-0732">Signal</keyword>
<organism evidence="2 3">
    <name type="scientific">Syphacia muris</name>
    <dbReference type="NCBI Taxonomy" id="451379"/>
    <lineage>
        <taxon>Eukaryota</taxon>
        <taxon>Metazoa</taxon>
        <taxon>Ecdysozoa</taxon>
        <taxon>Nematoda</taxon>
        <taxon>Chromadorea</taxon>
        <taxon>Rhabditida</taxon>
        <taxon>Spirurina</taxon>
        <taxon>Oxyuridomorpha</taxon>
        <taxon>Oxyuroidea</taxon>
        <taxon>Oxyuridae</taxon>
        <taxon>Syphacia</taxon>
    </lineage>
</organism>
<dbReference type="WBParaSite" id="SMUV_0000521401-mRNA-1">
    <property type="protein sequence ID" value="SMUV_0000521401-mRNA-1"/>
    <property type="gene ID" value="SMUV_0000521401"/>
</dbReference>
<feature type="signal peptide" evidence="1">
    <location>
        <begin position="1"/>
        <end position="17"/>
    </location>
</feature>
<evidence type="ECO:0000256" key="1">
    <source>
        <dbReference type="SAM" id="SignalP"/>
    </source>
</evidence>
<name>A0A0N5AL22_9BILA</name>
<evidence type="ECO:0000313" key="3">
    <source>
        <dbReference type="WBParaSite" id="SMUV_0000521401-mRNA-1"/>
    </source>
</evidence>
<proteinExistence type="predicted"/>
<feature type="chain" id="PRO_5005893177" evidence="1">
    <location>
        <begin position="18"/>
        <end position="120"/>
    </location>
</feature>
<dbReference type="Proteomes" id="UP000046393">
    <property type="component" value="Unplaced"/>
</dbReference>
<sequence>MWLMLMLMPLLADTADGLCVCVHIRWTTTDDYREKEKGVEENAQTCCHHHHHHVRVIIFFAPAIQLAIEKLSGYRQRVSDTHHQLYCFCAKTKEARRHFMQLVLSPVSQPASVSVVCLFI</sequence>
<dbReference type="AlphaFoldDB" id="A0A0N5AL22"/>
<accession>A0A0N5AL22</accession>
<reference evidence="3" key="1">
    <citation type="submission" date="2017-02" db="UniProtKB">
        <authorList>
            <consortium name="WormBaseParasite"/>
        </authorList>
    </citation>
    <scope>IDENTIFICATION</scope>
</reference>